<protein>
    <recommendedName>
        <fullName evidence="2">non-specific serine/threonine protein kinase</fullName>
        <ecNumber evidence="2">2.7.11.1</ecNumber>
    </recommendedName>
</protein>
<name>A0A4P9YHS4_ROZAC</name>
<dbReference type="InterPro" id="IPR017441">
    <property type="entry name" value="Protein_kinase_ATP_BS"/>
</dbReference>
<dbReference type="InterPro" id="IPR000719">
    <property type="entry name" value="Prot_kinase_dom"/>
</dbReference>
<evidence type="ECO:0000256" key="4">
    <source>
        <dbReference type="ARBA" id="ARBA00022679"/>
    </source>
</evidence>
<comment type="catalytic activity">
    <reaction evidence="9">
        <text>L-seryl-[protein] + ATP = O-phospho-L-seryl-[protein] + ADP + H(+)</text>
        <dbReference type="Rhea" id="RHEA:17989"/>
        <dbReference type="Rhea" id="RHEA-COMP:9863"/>
        <dbReference type="Rhea" id="RHEA-COMP:11604"/>
        <dbReference type="ChEBI" id="CHEBI:15378"/>
        <dbReference type="ChEBI" id="CHEBI:29999"/>
        <dbReference type="ChEBI" id="CHEBI:30616"/>
        <dbReference type="ChEBI" id="CHEBI:83421"/>
        <dbReference type="ChEBI" id="CHEBI:456216"/>
        <dbReference type="EC" id="2.7.11.1"/>
    </reaction>
</comment>
<evidence type="ECO:0000256" key="8">
    <source>
        <dbReference type="ARBA" id="ARBA00047899"/>
    </source>
</evidence>
<keyword evidence="3" id="KW-0723">Serine/threonine-protein kinase</keyword>
<dbReference type="PANTHER" id="PTHR48012">
    <property type="entry name" value="STERILE20-LIKE KINASE, ISOFORM B-RELATED"/>
    <property type="match status" value="1"/>
</dbReference>
<proteinExistence type="inferred from homology"/>
<feature type="domain" description="Protein kinase" evidence="11">
    <location>
        <begin position="8"/>
        <end position="95"/>
    </location>
</feature>
<dbReference type="InterPro" id="IPR011009">
    <property type="entry name" value="Kinase-like_dom_sf"/>
</dbReference>
<evidence type="ECO:0000259" key="11">
    <source>
        <dbReference type="PROSITE" id="PS50011"/>
    </source>
</evidence>
<comment type="similarity">
    <text evidence="1">Belongs to the protein kinase superfamily. STE Ser/Thr protein kinase family. STE20 subfamily.</text>
</comment>
<evidence type="ECO:0000313" key="13">
    <source>
        <dbReference type="Proteomes" id="UP000281549"/>
    </source>
</evidence>
<dbReference type="Pfam" id="PF00069">
    <property type="entry name" value="Pkinase"/>
    <property type="match status" value="1"/>
</dbReference>
<evidence type="ECO:0000256" key="10">
    <source>
        <dbReference type="PROSITE-ProRule" id="PRU10141"/>
    </source>
</evidence>
<dbReference type="PROSITE" id="PS50011">
    <property type="entry name" value="PROTEIN_KINASE_DOM"/>
    <property type="match status" value="1"/>
</dbReference>
<reference evidence="13" key="1">
    <citation type="journal article" date="2018" name="Nat. Microbiol.">
        <title>Leveraging single-cell genomics to expand the fungal tree of life.</title>
        <authorList>
            <person name="Ahrendt S.R."/>
            <person name="Quandt C.A."/>
            <person name="Ciobanu D."/>
            <person name="Clum A."/>
            <person name="Salamov A."/>
            <person name="Andreopoulos B."/>
            <person name="Cheng J.F."/>
            <person name="Woyke T."/>
            <person name="Pelin A."/>
            <person name="Henrissat B."/>
            <person name="Reynolds N.K."/>
            <person name="Benny G.L."/>
            <person name="Smith M.E."/>
            <person name="James T.Y."/>
            <person name="Grigoriev I.V."/>
        </authorList>
    </citation>
    <scope>NUCLEOTIDE SEQUENCE [LARGE SCALE GENOMIC DNA]</scope>
    <source>
        <strain evidence="13">CSF55</strain>
    </source>
</reference>
<evidence type="ECO:0000256" key="7">
    <source>
        <dbReference type="ARBA" id="ARBA00022840"/>
    </source>
</evidence>
<dbReference type="Gene3D" id="3.30.200.20">
    <property type="entry name" value="Phosphorylase Kinase, domain 1"/>
    <property type="match status" value="1"/>
</dbReference>
<accession>A0A4P9YHS4</accession>
<keyword evidence="4" id="KW-0808">Transferase</keyword>
<evidence type="ECO:0000256" key="9">
    <source>
        <dbReference type="ARBA" id="ARBA00048679"/>
    </source>
</evidence>
<comment type="catalytic activity">
    <reaction evidence="8">
        <text>L-threonyl-[protein] + ATP = O-phospho-L-threonyl-[protein] + ADP + H(+)</text>
        <dbReference type="Rhea" id="RHEA:46608"/>
        <dbReference type="Rhea" id="RHEA-COMP:11060"/>
        <dbReference type="Rhea" id="RHEA-COMP:11605"/>
        <dbReference type="ChEBI" id="CHEBI:15378"/>
        <dbReference type="ChEBI" id="CHEBI:30013"/>
        <dbReference type="ChEBI" id="CHEBI:30616"/>
        <dbReference type="ChEBI" id="CHEBI:61977"/>
        <dbReference type="ChEBI" id="CHEBI:456216"/>
        <dbReference type="EC" id="2.7.11.1"/>
    </reaction>
</comment>
<dbReference type="EC" id="2.7.11.1" evidence="2"/>
<keyword evidence="7 10" id="KW-0067">ATP-binding</keyword>
<keyword evidence="5 10" id="KW-0547">Nucleotide-binding</keyword>
<evidence type="ECO:0000256" key="2">
    <source>
        <dbReference type="ARBA" id="ARBA00012513"/>
    </source>
</evidence>
<dbReference type="GO" id="GO:0005737">
    <property type="term" value="C:cytoplasm"/>
    <property type="evidence" value="ECO:0007669"/>
    <property type="project" value="TreeGrafter"/>
</dbReference>
<organism evidence="12 13">
    <name type="scientific">Rozella allomycis (strain CSF55)</name>
    <dbReference type="NCBI Taxonomy" id="988480"/>
    <lineage>
        <taxon>Eukaryota</taxon>
        <taxon>Fungi</taxon>
        <taxon>Fungi incertae sedis</taxon>
        <taxon>Cryptomycota</taxon>
        <taxon>Cryptomycota incertae sedis</taxon>
        <taxon>Rozella</taxon>
    </lineage>
</organism>
<dbReference type="GO" id="GO:0004674">
    <property type="term" value="F:protein serine/threonine kinase activity"/>
    <property type="evidence" value="ECO:0007669"/>
    <property type="project" value="UniProtKB-KW"/>
</dbReference>
<dbReference type="SUPFAM" id="SSF56112">
    <property type="entry name" value="Protein kinase-like (PK-like)"/>
    <property type="match status" value="1"/>
</dbReference>
<dbReference type="AlphaFoldDB" id="A0A4P9YHS4"/>
<evidence type="ECO:0000256" key="3">
    <source>
        <dbReference type="ARBA" id="ARBA00022527"/>
    </source>
</evidence>
<gene>
    <name evidence="12" type="ORF">ROZALSC1DRAFT_15032</name>
</gene>
<dbReference type="Proteomes" id="UP000281549">
    <property type="component" value="Unassembled WGS sequence"/>
</dbReference>
<evidence type="ECO:0000256" key="6">
    <source>
        <dbReference type="ARBA" id="ARBA00022777"/>
    </source>
</evidence>
<dbReference type="PANTHER" id="PTHR48012:SF10">
    <property type="entry name" value="FI20177P1"/>
    <property type="match status" value="1"/>
</dbReference>
<evidence type="ECO:0000256" key="5">
    <source>
        <dbReference type="ARBA" id="ARBA00022741"/>
    </source>
</evidence>
<dbReference type="EMBL" id="ML005424">
    <property type="protein sequence ID" value="RKP18562.1"/>
    <property type="molecule type" value="Genomic_DNA"/>
</dbReference>
<sequence length="95" mass="10770">MADIASKFIKIKRVGKGSFGQVFKAINNETQQIVAIKEINLEADDDDISELQKEIQVLSHCDCPYITRYHTSYSVGIHLWIVMDYCGIGSLRHLV</sequence>
<keyword evidence="6 12" id="KW-0418">Kinase</keyword>
<dbReference type="GO" id="GO:0005524">
    <property type="term" value="F:ATP binding"/>
    <property type="evidence" value="ECO:0007669"/>
    <property type="project" value="UniProtKB-UniRule"/>
</dbReference>
<feature type="binding site" evidence="10">
    <location>
        <position position="37"/>
    </location>
    <ligand>
        <name>ATP</name>
        <dbReference type="ChEBI" id="CHEBI:30616"/>
    </ligand>
</feature>
<feature type="non-terminal residue" evidence="12">
    <location>
        <position position="95"/>
    </location>
</feature>
<dbReference type="InterPro" id="IPR050629">
    <property type="entry name" value="STE20/SPS1-PAK"/>
</dbReference>
<evidence type="ECO:0000256" key="1">
    <source>
        <dbReference type="ARBA" id="ARBA00008874"/>
    </source>
</evidence>
<dbReference type="PROSITE" id="PS00107">
    <property type="entry name" value="PROTEIN_KINASE_ATP"/>
    <property type="match status" value="1"/>
</dbReference>
<evidence type="ECO:0000313" key="12">
    <source>
        <dbReference type="EMBL" id="RKP18562.1"/>
    </source>
</evidence>